<organism evidence="1 2">
    <name type="scientific">Staphylococcus phage vB_SscM-1</name>
    <dbReference type="NCBI Taxonomy" id="1868844"/>
    <lineage>
        <taxon>Viruses</taxon>
        <taxon>Duplodnaviria</taxon>
        <taxon>Heunggongvirae</taxon>
        <taxon>Uroviricota</taxon>
        <taxon>Caudoviricetes</taxon>
        <taxon>Herelleviridae</taxon>
        <taxon>Twortvirinae</taxon>
        <taxon>Sciuriunavirus</taxon>
        <taxon>Sciuriunavirus SscM1</taxon>
    </lineage>
</organism>
<sequence>MAIATYNSSVELAKYLVSKADSTYLTIGKTTPWSNETKPPQPDENTTALQEVIGYKKATKVTLVRPFQTPQDDGKDTISYGNTEWVIVPTEKATEEGAKWLYLESEVVGDELPLGTYRQVGFVIDLVPKTGINKFNLLPSEVQNTGTLMFFDNKQFQNRTEQVTSKERMVIQI</sequence>
<keyword evidence="2" id="KW-1185">Reference proteome</keyword>
<accession>A0A1X9I9T1</accession>
<evidence type="ECO:0000313" key="1">
    <source>
        <dbReference type="EMBL" id="ANT44782.1"/>
    </source>
</evidence>
<evidence type="ECO:0000313" key="2">
    <source>
        <dbReference type="Proteomes" id="UP000224459"/>
    </source>
</evidence>
<gene>
    <name evidence="1" type="ORF">vB_SscM-1_118</name>
</gene>
<protein>
    <submittedName>
        <fullName evidence="1">Baseplate protein</fullName>
    </submittedName>
</protein>
<reference evidence="2" key="1">
    <citation type="submission" date="2016-04" db="EMBL/GenBank/DDBJ databases">
        <authorList>
            <person name="Gasior T."/>
        </authorList>
    </citation>
    <scope>NUCLEOTIDE SEQUENCE [LARGE SCALE GENOMIC DNA]</scope>
</reference>
<dbReference type="EMBL" id="KX171212">
    <property type="protein sequence ID" value="ANT44782.1"/>
    <property type="molecule type" value="Genomic_DNA"/>
</dbReference>
<dbReference type="Proteomes" id="UP000224459">
    <property type="component" value="Segment"/>
</dbReference>
<name>A0A1X9I9T1_9CAUD</name>
<proteinExistence type="predicted"/>
<dbReference type="Pfam" id="PF25691">
    <property type="entry name" value="BW3TFN"/>
    <property type="match status" value="1"/>
</dbReference>
<dbReference type="InterPro" id="IPR058040">
    <property type="entry name" value="BW3TFN"/>
</dbReference>